<dbReference type="Proteomes" id="UP000247810">
    <property type="component" value="Unassembled WGS sequence"/>
</dbReference>
<dbReference type="PANTHER" id="PTHR11802">
    <property type="entry name" value="SERINE PROTEASE FAMILY S10 SERINE CARBOXYPEPTIDASE"/>
    <property type="match status" value="1"/>
</dbReference>
<dbReference type="PRINTS" id="PR00724">
    <property type="entry name" value="CRBOXYPTASEC"/>
</dbReference>
<gene>
    <name evidence="8" type="ORF">BO71DRAFT_83756</name>
</gene>
<dbReference type="STRING" id="1448320.A0A319DQV8"/>
<evidence type="ECO:0000256" key="3">
    <source>
        <dbReference type="ARBA" id="ARBA00022670"/>
    </source>
</evidence>
<protein>
    <submittedName>
        <fullName evidence="8">Lysosomal protective protein</fullName>
    </submittedName>
</protein>
<keyword evidence="9" id="KW-1185">Reference proteome</keyword>
<dbReference type="InterPro" id="IPR029058">
    <property type="entry name" value="AB_hydrolase_fold"/>
</dbReference>
<dbReference type="PANTHER" id="PTHR11802:SF189">
    <property type="entry name" value="CARBOXYPEPTIDASE"/>
    <property type="match status" value="1"/>
</dbReference>
<evidence type="ECO:0000256" key="2">
    <source>
        <dbReference type="ARBA" id="ARBA00022645"/>
    </source>
</evidence>
<comment type="similarity">
    <text evidence="1">Belongs to the peptidase S10 family.</text>
</comment>
<evidence type="ECO:0000256" key="1">
    <source>
        <dbReference type="ARBA" id="ARBA00009431"/>
    </source>
</evidence>
<dbReference type="VEuPathDB" id="FungiDB:BO71DRAFT_83756"/>
<evidence type="ECO:0000313" key="9">
    <source>
        <dbReference type="Proteomes" id="UP000247810"/>
    </source>
</evidence>
<evidence type="ECO:0000256" key="7">
    <source>
        <dbReference type="SAM" id="SignalP"/>
    </source>
</evidence>
<dbReference type="InterPro" id="IPR001563">
    <property type="entry name" value="Peptidase_S10"/>
</dbReference>
<evidence type="ECO:0000256" key="4">
    <source>
        <dbReference type="ARBA" id="ARBA00022729"/>
    </source>
</evidence>
<evidence type="ECO:0000256" key="6">
    <source>
        <dbReference type="ARBA" id="ARBA00023180"/>
    </source>
</evidence>
<evidence type="ECO:0000256" key="5">
    <source>
        <dbReference type="ARBA" id="ARBA00022801"/>
    </source>
</evidence>
<name>A0A319DQV8_9EURO</name>
<sequence length="628" mass="69410">MLASLGFAALLGLAVAQFPPEPEGVTVIKSKLHENVTISFKEPGICETTPGVRSYSGYVHLPPGFLDEGTGEVQDYPINTFFWFFESRKDPSNAPLAIWLNGGPGSSSIMGLLEELGPCSIGSDSKTTILNEWSWNNEVNLLFLDQPTQVGFSYDVPTNGTIVVDENGSEKLVLGDFSTEVPESNVTHRVGTFGSQKLAQTANSTAYAAHAIWHFTQTWLFEFPHYKPADDRVSLWAESYGGHYGPGIFELFQEQNDKIKNGTAEEGAQFLHLDTLGIVNGLIDLVIQEEAYITWPYNNTYGLEIFNQSVYDELIYDWSRPGGCHDRMVACQAAVKDRDSGHPRDNISEICDGIGLECSDGPITHFHRENAGWYDIAHPKYDPSPAKHMLGYLTEESVLSALGVPVNFTSSSPAVAKQFRNTFDPVHGGFIDAIAYLLDSGVKVHMMYGDRDYACNWVGGEKASLAIPYSRIDEFAETGYSPLYTAEGVDGMTRQLGNYSFTRVYQSGHEVPAYQPVAAYEIFMRATFNKDISTGLLAVSDDFQTTGPKDTWHIKNTPPVFPEEKCYVLEPGTCTPDIWAKVVKGEAIIKDYYVVEDTTESEITKYESTESESVFGDEEHSQVVLGGL</sequence>
<dbReference type="Gene3D" id="3.40.50.1820">
    <property type="entry name" value="alpha/beta hydrolase"/>
    <property type="match status" value="1"/>
</dbReference>
<evidence type="ECO:0000313" key="8">
    <source>
        <dbReference type="EMBL" id="PYH99849.1"/>
    </source>
</evidence>
<keyword evidence="2" id="KW-0121">Carboxypeptidase</keyword>
<reference evidence="8 9" key="1">
    <citation type="submission" date="2018-02" db="EMBL/GenBank/DDBJ databases">
        <title>The genomes of Aspergillus section Nigri reveals drivers in fungal speciation.</title>
        <authorList>
            <consortium name="DOE Joint Genome Institute"/>
            <person name="Vesth T.C."/>
            <person name="Nybo J."/>
            <person name="Theobald S."/>
            <person name="Brandl J."/>
            <person name="Frisvad J.C."/>
            <person name="Nielsen K.F."/>
            <person name="Lyhne E.K."/>
            <person name="Kogle M.E."/>
            <person name="Kuo A."/>
            <person name="Riley R."/>
            <person name="Clum A."/>
            <person name="Nolan M."/>
            <person name="Lipzen A."/>
            <person name="Salamov A."/>
            <person name="Henrissat B."/>
            <person name="Wiebenga A."/>
            <person name="De vries R.P."/>
            <person name="Grigoriev I.V."/>
            <person name="Mortensen U.H."/>
            <person name="Andersen M.R."/>
            <person name="Baker S.E."/>
        </authorList>
    </citation>
    <scope>NUCLEOTIDE SEQUENCE [LARGE SCALE GENOMIC DNA]</scope>
    <source>
        <strain evidence="8 9">CBS 707.79</strain>
    </source>
</reference>
<keyword evidence="4 7" id="KW-0732">Signal</keyword>
<dbReference type="GO" id="GO:0000324">
    <property type="term" value="C:fungal-type vacuole"/>
    <property type="evidence" value="ECO:0007669"/>
    <property type="project" value="TreeGrafter"/>
</dbReference>
<keyword evidence="3" id="KW-0645">Protease</keyword>
<dbReference type="GO" id="GO:0006508">
    <property type="term" value="P:proteolysis"/>
    <property type="evidence" value="ECO:0007669"/>
    <property type="project" value="UniProtKB-KW"/>
</dbReference>
<feature type="chain" id="PRO_5016245415" evidence="7">
    <location>
        <begin position="17"/>
        <end position="628"/>
    </location>
</feature>
<keyword evidence="6" id="KW-0325">Glycoprotein</keyword>
<organism evidence="8 9">
    <name type="scientific">Aspergillus ellipticus CBS 707.79</name>
    <dbReference type="NCBI Taxonomy" id="1448320"/>
    <lineage>
        <taxon>Eukaryota</taxon>
        <taxon>Fungi</taxon>
        <taxon>Dikarya</taxon>
        <taxon>Ascomycota</taxon>
        <taxon>Pezizomycotina</taxon>
        <taxon>Eurotiomycetes</taxon>
        <taxon>Eurotiomycetidae</taxon>
        <taxon>Eurotiales</taxon>
        <taxon>Aspergillaceae</taxon>
        <taxon>Aspergillus</taxon>
        <taxon>Aspergillus subgen. Circumdati</taxon>
    </lineage>
</organism>
<dbReference type="Pfam" id="PF00450">
    <property type="entry name" value="Peptidase_S10"/>
    <property type="match status" value="1"/>
</dbReference>
<keyword evidence="5" id="KW-0378">Hydrolase</keyword>
<feature type="signal peptide" evidence="7">
    <location>
        <begin position="1"/>
        <end position="16"/>
    </location>
</feature>
<dbReference type="EMBL" id="KZ825798">
    <property type="protein sequence ID" value="PYH99849.1"/>
    <property type="molecule type" value="Genomic_DNA"/>
</dbReference>
<dbReference type="GO" id="GO:0004185">
    <property type="term" value="F:serine-type carboxypeptidase activity"/>
    <property type="evidence" value="ECO:0007669"/>
    <property type="project" value="InterPro"/>
</dbReference>
<proteinExistence type="inferred from homology"/>
<accession>A0A319DQV8</accession>
<dbReference type="AlphaFoldDB" id="A0A319DQV8"/>
<dbReference type="SUPFAM" id="SSF53474">
    <property type="entry name" value="alpha/beta-Hydrolases"/>
    <property type="match status" value="1"/>
</dbReference>
<dbReference type="OrthoDB" id="443318at2759"/>